<keyword evidence="8" id="KW-1185">Reference proteome</keyword>
<dbReference type="Gene3D" id="3.30.40.10">
    <property type="entry name" value="Zinc/RING finger domain, C3HC4 (zinc finger)"/>
    <property type="match status" value="1"/>
</dbReference>
<feature type="region of interest" description="Disordered" evidence="5">
    <location>
        <begin position="911"/>
        <end position="984"/>
    </location>
</feature>
<evidence type="ECO:0000256" key="4">
    <source>
        <dbReference type="ARBA" id="ARBA00022853"/>
    </source>
</evidence>
<protein>
    <recommendedName>
        <fullName evidence="6">Zinc finger PHD-type domain-containing protein</fullName>
    </recommendedName>
</protein>
<dbReference type="SUPFAM" id="SSF57903">
    <property type="entry name" value="FYVE/PHD zinc finger"/>
    <property type="match status" value="1"/>
</dbReference>
<feature type="compositionally biased region" description="Low complexity" evidence="5">
    <location>
        <begin position="838"/>
        <end position="848"/>
    </location>
</feature>
<dbReference type="GO" id="GO:0006355">
    <property type="term" value="P:regulation of DNA-templated transcription"/>
    <property type="evidence" value="ECO:0007669"/>
    <property type="project" value="TreeGrafter"/>
</dbReference>
<feature type="region of interest" description="Disordered" evidence="5">
    <location>
        <begin position="534"/>
        <end position="594"/>
    </location>
</feature>
<dbReference type="InterPro" id="IPR013083">
    <property type="entry name" value="Znf_RING/FYVE/PHD"/>
</dbReference>
<keyword evidence="3" id="KW-0862">Zinc</keyword>
<evidence type="ECO:0000313" key="7">
    <source>
        <dbReference type="EMBL" id="RKP04039.1"/>
    </source>
</evidence>
<accession>A0A4V1IVH1</accession>
<feature type="compositionally biased region" description="Low complexity" evidence="5">
    <location>
        <begin position="911"/>
        <end position="932"/>
    </location>
</feature>
<evidence type="ECO:0000256" key="3">
    <source>
        <dbReference type="ARBA" id="ARBA00022833"/>
    </source>
</evidence>
<evidence type="ECO:0000256" key="1">
    <source>
        <dbReference type="ARBA" id="ARBA00022723"/>
    </source>
</evidence>
<dbReference type="GO" id="GO:0006325">
    <property type="term" value="P:chromatin organization"/>
    <property type="evidence" value="ECO:0007669"/>
    <property type="project" value="UniProtKB-KW"/>
</dbReference>
<keyword evidence="1" id="KW-0479">Metal-binding</keyword>
<evidence type="ECO:0000259" key="6">
    <source>
        <dbReference type="SMART" id="SM00249"/>
    </source>
</evidence>
<dbReference type="STRING" id="1555241.A0A4V1IVH1"/>
<keyword evidence="2" id="KW-0863">Zinc-finger</keyword>
<sequence>MRRAQSPVPMQAEDVGSEADDDDGTAEPDDGIIRCVCGSDQDDGYTIQCEKCLVWQHMACVNVGRRSVPDIYFCDLCRDPTGATGPLLPPIDGQAPLAAAAAAEAARDGASTPAPAQSGGGGGGGGSTSGVGSPHLAGASRSLTSSRSGKSHHGSKKRAHASTATAAATKRQRETDSSAADRHVDGGSLSGTAGGGAAATDSSSHGRPLAELSPSTAAKSKRHPSHARAGGLGGSRLPSSPIRRKKDEEILAEAFRLASKFYVHTDDGHVRVAEPYPRLSVPHGGALRSEPLPLGNATQTDKDYVIKAFLKKGVDEDQRPTHVYEAQYRAHANRYRTAAVAWFYADAQQQQDPASGPRPGLLRHVATPLSATECLVPPLAKLYPHLPHLVYHGPQHALYRDGSSPLPPLIVIPQAAIASRPGGPVVTRLPQSHRTDVVKYGVFAVEAAAVGDFLITIAGPICAFLPNFPEDRDADDAATTTTSAKSPPRPLSAAAVSSAAVAAAAAATRSDDGSFSDIVDPEADDDAVSLSITWDSDADRTSATRSPAPATPGHARHHRPPRHHASHRPHHRRHRRPPDASTARASRARDDDETLMADGAALTPDATSDHEDEFCVFPPFCFPHSLSLATLGWTTPGLPPEPPPSAGPELVFWTDAREYAERDGRYVRWSCGLRAPNCELRTLLVLDGPAAAPAQIALGLFAVAPIGPGDELVLRCPFPHYYGYPCRCYPPTLGPYGDVHPLPEDEALLAAVEAAAASATPHADPDGRAQDPATACCHVRAMLQRRDDVFVSPRLKTHWLKPVWVALPDVPAVEPAPGSAAASPAVPAASELRTPDVAAGRARAAPPADVHADPFTLSPRPTPGAAAAAAAAAAARTSHPMFPALSSTGLLTDLPSGSFGSLPTGSSLFSAAGGAGTAPSPGAPPSGSTAAPAPAPAAPQPADPPRVKLSLADFMSKRTQSANSTPRSTPHAAPAQPATPTAAIPAVDGLLGRAATTTAPSTSTATVASPRPFE</sequence>
<feature type="compositionally biased region" description="Basic residues" evidence="5">
    <location>
        <begin position="554"/>
        <end position="576"/>
    </location>
</feature>
<dbReference type="SUPFAM" id="SSF82199">
    <property type="entry name" value="SET domain"/>
    <property type="match status" value="1"/>
</dbReference>
<feature type="region of interest" description="Disordered" evidence="5">
    <location>
        <begin position="1"/>
        <end position="29"/>
    </location>
</feature>
<feature type="compositionally biased region" description="Basic and acidic residues" evidence="5">
    <location>
        <begin position="171"/>
        <end position="185"/>
    </location>
</feature>
<dbReference type="InterPro" id="IPR019786">
    <property type="entry name" value="Zinc_finger_PHD-type_CS"/>
</dbReference>
<dbReference type="InterPro" id="IPR046341">
    <property type="entry name" value="SET_dom_sf"/>
</dbReference>
<feature type="compositionally biased region" description="Gly residues" evidence="5">
    <location>
        <begin position="188"/>
        <end position="197"/>
    </location>
</feature>
<dbReference type="Pfam" id="PF20826">
    <property type="entry name" value="PHD_5"/>
    <property type="match status" value="1"/>
</dbReference>
<feature type="compositionally biased region" description="Low complexity" evidence="5">
    <location>
        <begin position="815"/>
        <end position="830"/>
    </location>
</feature>
<dbReference type="CDD" id="cd15550">
    <property type="entry name" value="PHD_MLL5"/>
    <property type="match status" value="1"/>
</dbReference>
<feature type="region of interest" description="Disordered" evidence="5">
    <location>
        <begin position="99"/>
        <end position="244"/>
    </location>
</feature>
<dbReference type="PANTHER" id="PTHR46462:SF3">
    <property type="entry name" value="UPSET, ISOFORM A"/>
    <property type="match status" value="1"/>
</dbReference>
<evidence type="ECO:0000313" key="8">
    <source>
        <dbReference type="Proteomes" id="UP000274922"/>
    </source>
</evidence>
<organism evidence="7 8">
    <name type="scientific">Caulochytrium protostelioides</name>
    <dbReference type="NCBI Taxonomy" id="1555241"/>
    <lineage>
        <taxon>Eukaryota</taxon>
        <taxon>Fungi</taxon>
        <taxon>Fungi incertae sedis</taxon>
        <taxon>Chytridiomycota</taxon>
        <taxon>Chytridiomycota incertae sedis</taxon>
        <taxon>Chytridiomycetes</taxon>
        <taxon>Caulochytriales</taxon>
        <taxon>Caulochytriaceae</taxon>
        <taxon>Caulochytrium</taxon>
    </lineage>
</organism>
<reference evidence="8" key="1">
    <citation type="journal article" date="2018" name="Nat. Microbiol.">
        <title>Leveraging single-cell genomics to expand the fungal tree of life.</title>
        <authorList>
            <person name="Ahrendt S.R."/>
            <person name="Quandt C.A."/>
            <person name="Ciobanu D."/>
            <person name="Clum A."/>
            <person name="Salamov A."/>
            <person name="Andreopoulos B."/>
            <person name="Cheng J.F."/>
            <person name="Woyke T."/>
            <person name="Pelin A."/>
            <person name="Henrissat B."/>
            <person name="Reynolds N.K."/>
            <person name="Benny G.L."/>
            <person name="Smith M.E."/>
            <person name="James T.Y."/>
            <person name="Grigoriev I.V."/>
        </authorList>
    </citation>
    <scope>NUCLEOTIDE SEQUENCE [LARGE SCALE GENOMIC DNA]</scope>
    <source>
        <strain evidence="8">ATCC 52028</strain>
    </source>
</reference>
<dbReference type="GO" id="GO:0070210">
    <property type="term" value="C:Rpd3L-Expanded complex"/>
    <property type="evidence" value="ECO:0007669"/>
    <property type="project" value="TreeGrafter"/>
</dbReference>
<dbReference type="PROSITE" id="PS01359">
    <property type="entry name" value="ZF_PHD_1"/>
    <property type="match status" value="1"/>
</dbReference>
<feature type="compositionally biased region" description="Gly residues" evidence="5">
    <location>
        <begin position="118"/>
        <end position="129"/>
    </location>
</feature>
<dbReference type="GO" id="GO:0008270">
    <property type="term" value="F:zinc ion binding"/>
    <property type="evidence" value="ECO:0007669"/>
    <property type="project" value="UniProtKB-KW"/>
</dbReference>
<dbReference type="InterPro" id="IPR011011">
    <property type="entry name" value="Znf_FYVE_PHD"/>
</dbReference>
<dbReference type="InterPro" id="IPR001965">
    <property type="entry name" value="Znf_PHD"/>
</dbReference>
<feature type="region of interest" description="Disordered" evidence="5">
    <location>
        <begin position="815"/>
        <end position="863"/>
    </location>
</feature>
<gene>
    <name evidence="7" type="ORF">CXG81DRAFT_16466</name>
</gene>
<evidence type="ECO:0000256" key="5">
    <source>
        <dbReference type="SAM" id="MobiDB-lite"/>
    </source>
</evidence>
<feature type="compositionally biased region" description="Pro residues" evidence="5">
    <location>
        <begin position="933"/>
        <end position="944"/>
    </location>
</feature>
<feature type="compositionally biased region" description="Basic residues" evidence="5">
    <location>
        <begin position="149"/>
        <end position="160"/>
    </location>
</feature>
<dbReference type="GO" id="GO:0034967">
    <property type="term" value="C:Set3 complex"/>
    <property type="evidence" value="ECO:0007669"/>
    <property type="project" value="TreeGrafter"/>
</dbReference>
<feature type="domain" description="Zinc finger PHD-type" evidence="6">
    <location>
        <begin position="34"/>
        <end position="78"/>
    </location>
</feature>
<feature type="compositionally biased region" description="Polar residues" evidence="5">
    <location>
        <begin position="957"/>
        <end position="968"/>
    </location>
</feature>
<proteinExistence type="predicted"/>
<dbReference type="OrthoDB" id="79252at2759"/>
<feature type="compositionally biased region" description="Low complexity" evidence="5">
    <location>
        <begin position="99"/>
        <end position="117"/>
    </location>
</feature>
<dbReference type="Proteomes" id="UP000274922">
    <property type="component" value="Unassembled WGS sequence"/>
</dbReference>
<feature type="compositionally biased region" description="Low complexity" evidence="5">
    <location>
        <begin position="969"/>
        <end position="984"/>
    </location>
</feature>
<dbReference type="SMART" id="SM00249">
    <property type="entry name" value="PHD"/>
    <property type="match status" value="1"/>
</dbReference>
<name>A0A4V1IVH1_9FUNG</name>
<dbReference type="PANTHER" id="PTHR46462">
    <property type="entry name" value="UPSET, ISOFORM A"/>
    <property type="match status" value="1"/>
</dbReference>
<feature type="compositionally biased region" description="Low complexity" evidence="5">
    <location>
        <begin position="130"/>
        <end position="148"/>
    </location>
</feature>
<dbReference type="EMBL" id="ML014114">
    <property type="protein sequence ID" value="RKP04039.1"/>
    <property type="molecule type" value="Genomic_DNA"/>
</dbReference>
<feature type="compositionally biased region" description="Acidic residues" evidence="5">
    <location>
        <begin position="15"/>
        <end position="29"/>
    </location>
</feature>
<evidence type="ECO:0000256" key="2">
    <source>
        <dbReference type="ARBA" id="ARBA00022771"/>
    </source>
</evidence>
<dbReference type="AlphaFoldDB" id="A0A4V1IVH1"/>
<keyword evidence="4" id="KW-0156">Chromatin regulator</keyword>